<reference evidence="4" key="1">
    <citation type="journal article" date="2013" name="New Phytol.">
        <title>Comparative genomic and transcriptomic analyses reveal the hemibiotrophic stage shift of Colletotrichum fungi.</title>
        <authorList>
            <person name="Gan P."/>
            <person name="Ikeda K."/>
            <person name="Irieda H."/>
            <person name="Narusaka M."/>
            <person name="O'Connell R.J."/>
            <person name="Narusaka Y."/>
            <person name="Takano Y."/>
            <person name="Kubo Y."/>
            <person name="Shirasu K."/>
        </authorList>
    </citation>
    <scope>NUCLEOTIDE SEQUENCE [LARGE SCALE GENOMIC DNA]</scope>
    <source>
        <strain evidence="4">104-T / ATCC 96160 / CBS 514.97 / LARS 414 / MAFF 240422</strain>
    </source>
</reference>
<evidence type="ECO:0000256" key="1">
    <source>
        <dbReference type="SAM" id="MobiDB-lite"/>
    </source>
</evidence>
<dbReference type="AlphaFoldDB" id="A0A484FMZ6"/>
<keyword evidence="2" id="KW-0812">Transmembrane</keyword>
<dbReference type="Proteomes" id="UP000014480">
    <property type="component" value="Unassembled WGS sequence"/>
</dbReference>
<organism evidence="3 4">
    <name type="scientific">Colletotrichum orbiculare (strain 104-T / ATCC 96160 / CBS 514.97 / LARS 414 / MAFF 240422)</name>
    <name type="common">Cucumber anthracnose fungus</name>
    <name type="synonym">Colletotrichum lagenarium</name>
    <dbReference type="NCBI Taxonomy" id="1213857"/>
    <lineage>
        <taxon>Eukaryota</taxon>
        <taxon>Fungi</taxon>
        <taxon>Dikarya</taxon>
        <taxon>Ascomycota</taxon>
        <taxon>Pezizomycotina</taxon>
        <taxon>Sordariomycetes</taxon>
        <taxon>Hypocreomycetidae</taxon>
        <taxon>Glomerellales</taxon>
        <taxon>Glomerellaceae</taxon>
        <taxon>Colletotrichum</taxon>
        <taxon>Colletotrichum orbiculare species complex</taxon>
    </lineage>
</organism>
<gene>
    <name evidence="3" type="ORF">Cob_v008284</name>
</gene>
<dbReference type="EMBL" id="AMCV02000022">
    <property type="protein sequence ID" value="TDZ19035.1"/>
    <property type="molecule type" value="Genomic_DNA"/>
</dbReference>
<keyword evidence="4" id="KW-1185">Reference proteome</keyword>
<evidence type="ECO:0000313" key="3">
    <source>
        <dbReference type="EMBL" id="TDZ19035.1"/>
    </source>
</evidence>
<name>A0A484FMZ6_COLOR</name>
<feature type="transmembrane region" description="Helical" evidence="2">
    <location>
        <begin position="27"/>
        <end position="50"/>
    </location>
</feature>
<feature type="compositionally biased region" description="Basic and acidic residues" evidence="1">
    <location>
        <begin position="157"/>
        <end position="169"/>
    </location>
</feature>
<evidence type="ECO:0000256" key="2">
    <source>
        <dbReference type="SAM" id="Phobius"/>
    </source>
</evidence>
<keyword evidence="2" id="KW-1133">Transmembrane helix</keyword>
<comment type="caution">
    <text evidence="3">The sequence shown here is derived from an EMBL/GenBank/DDBJ whole genome shotgun (WGS) entry which is preliminary data.</text>
</comment>
<protein>
    <submittedName>
        <fullName evidence="3">Uncharacterized protein</fullName>
    </submittedName>
</protein>
<reference evidence="4" key="2">
    <citation type="journal article" date="2019" name="Mol. Plant Microbe Interact.">
        <title>Genome sequence resources for four phytopathogenic fungi from the Colletotrichum orbiculare species complex.</title>
        <authorList>
            <person name="Gan P."/>
            <person name="Tsushima A."/>
            <person name="Narusaka M."/>
            <person name="Narusaka Y."/>
            <person name="Takano Y."/>
            <person name="Kubo Y."/>
            <person name="Shirasu K."/>
        </authorList>
    </citation>
    <scope>GENOME REANNOTATION</scope>
    <source>
        <strain evidence="4">104-T / ATCC 96160 / CBS 514.97 / LARS 414 / MAFF 240422</strain>
    </source>
</reference>
<keyword evidence="2" id="KW-0472">Membrane</keyword>
<dbReference type="OrthoDB" id="4846773at2759"/>
<sequence>MPPATTTSSQESSLYNWVTSTHSEPSYFLKGLLLGIAAGLLLAASTCCWLPCLHYAYAEAHEQLHDFHFGSAHVRLRPHGGFSAYARRRLRLFFMGSEESAAVVGGPVDAGIAGGRVANQTGPGGDGDQAHEEGQPYVLMQPAFRHVEPQTSTAPVRVRDADDPHAPYDPARVRVIHDGEGHVGEDGRYYPWPYRLTPFIAPVTM</sequence>
<accession>A0A484FMZ6</accession>
<evidence type="ECO:0000313" key="4">
    <source>
        <dbReference type="Proteomes" id="UP000014480"/>
    </source>
</evidence>
<feature type="region of interest" description="Disordered" evidence="1">
    <location>
        <begin position="149"/>
        <end position="169"/>
    </location>
</feature>
<proteinExistence type="predicted"/>